<evidence type="ECO:0000313" key="4">
    <source>
        <dbReference type="Proteomes" id="UP000297014"/>
    </source>
</evidence>
<comment type="caution">
    <text evidence="3">The sequence shown here is derived from an EMBL/GenBank/DDBJ whole genome shotgun (WGS) entry which is preliminary data.</text>
</comment>
<sequence>MKQRYFISILIAAILLLYSFDYFSLQATGLELIFFICWLLFVSLVIIGNIIGLLYKKNQSVSVSSSGQKSQEWRSKRQYGR</sequence>
<reference evidence="3 4" key="1">
    <citation type="submission" date="2014-01" db="EMBL/GenBank/DDBJ databases">
        <title>Draft genome sequencing of Bacillus alcalophilus CGMCC 1.3604.</title>
        <authorList>
            <person name="Yang J."/>
            <person name="Diao L."/>
            <person name="Yang S."/>
        </authorList>
    </citation>
    <scope>NUCLEOTIDE SEQUENCE [LARGE SCALE GENOMIC DNA]</scope>
    <source>
        <strain evidence="3 4">CGMCC 1.3604</strain>
    </source>
</reference>
<dbReference type="OrthoDB" id="2969610at2"/>
<proteinExistence type="predicted"/>
<accession>A0A4S4JX02</accession>
<evidence type="ECO:0000256" key="1">
    <source>
        <dbReference type="SAM" id="MobiDB-lite"/>
    </source>
</evidence>
<name>A0A4S4JX02_ALKAL</name>
<feature type="transmembrane region" description="Helical" evidence="2">
    <location>
        <begin position="5"/>
        <end position="20"/>
    </location>
</feature>
<evidence type="ECO:0000313" key="3">
    <source>
        <dbReference type="EMBL" id="THG89230.1"/>
    </source>
</evidence>
<dbReference type="RefSeq" id="WP_003323444.1">
    <property type="nucleotide sequence ID" value="NZ_ALPT02000119.1"/>
</dbReference>
<dbReference type="AlphaFoldDB" id="A0A4S4JX02"/>
<dbReference type="EMBL" id="JALP01000253">
    <property type="protein sequence ID" value="THG89230.1"/>
    <property type="molecule type" value="Genomic_DNA"/>
</dbReference>
<organism evidence="3 4">
    <name type="scientific">Alkalihalobacillus alcalophilus ATCC 27647 = CGMCC 1.3604</name>
    <dbReference type="NCBI Taxonomy" id="1218173"/>
    <lineage>
        <taxon>Bacteria</taxon>
        <taxon>Bacillati</taxon>
        <taxon>Bacillota</taxon>
        <taxon>Bacilli</taxon>
        <taxon>Bacillales</taxon>
        <taxon>Bacillaceae</taxon>
        <taxon>Alkalihalobacillus</taxon>
    </lineage>
</organism>
<feature type="compositionally biased region" description="Low complexity" evidence="1">
    <location>
        <begin position="60"/>
        <end position="70"/>
    </location>
</feature>
<gene>
    <name evidence="3" type="ORF">AJ85_18920</name>
</gene>
<protein>
    <submittedName>
        <fullName evidence="3">Uncharacterized protein</fullName>
    </submittedName>
</protein>
<keyword evidence="2" id="KW-0812">Transmembrane</keyword>
<evidence type="ECO:0000256" key="2">
    <source>
        <dbReference type="SAM" id="Phobius"/>
    </source>
</evidence>
<dbReference type="Proteomes" id="UP000297014">
    <property type="component" value="Unassembled WGS sequence"/>
</dbReference>
<feature type="region of interest" description="Disordered" evidence="1">
    <location>
        <begin position="60"/>
        <end position="81"/>
    </location>
</feature>
<keyword evidence="2" id="KW-0472">Membrane</keyword>
<feature type="transmembrane region" description="Helical" evidence="2">
    <location>
        <begin position="32"/>
        <end position="55"/>
    </location>
</feature>
<keyword evidence="2" id="KW-1133">Transmembrane helix</keyword>